<keyword evidence="3" id="KW-1185">Reference proteome</keyword>
<evidence type="ECO:0000313" key="3">
    <source>
        <dbReference type="Proteomes" id="UP000567795"/>
    </source>
</evidence>
<name>A0A853A5S5_9ACTN</name>
<reference evidence="2 3" key="1">
    <citation type="submission" date="2020-07" db="EMBL/GenBank/DDBJ databases">
        <title>Sequencing the genomes of 1000 actinobacteria strains.</title>
        <authorList>
            <person name="Klenk H.-P."/>
        </authorList>
    </citation>
    <scope>NUCLEOTIDE SEQUENCE [LARGE SCALE GENOMIC DNA]</scope>
    <source>
        <strain evidence="2 3">DSM 42178</strain>
    </source>
</reference>
<evidence type="ECO:0000256" key="1">
    <source>
        <dbReference type="SAM" id="MobiDB-lite"/>
    </source>
</evidence>
<dbReference type="Proteomes" id="UP000567795">
    <property type="component" value="Unassembled WGS sequence"/>
</dbReference>
<comment type="caution">
    <text evidence="2">The sequence shown here is derived from an EMBL/GenBank/DDBJ whole genome shotgun (WGS) entry which is preliminary data.</text>
</comment>
<dbReference type="AlphaFoldDB" id="A0A853A5S5"/>
<organism evidence="2 3">
    <name type="scientific">Allostreptomyces psammosilenae</name>
    <dbReference type="NCBI Taxonomy" id="1892865"/>
    <lineage>
        <taxon>Bacteria</taxon>
        <taxon>Bacillati</taxon>
        <taxon>Actinomycetota</taxon>
        <taxon>Actinomycetes</taxon>
        <taxon>Kitasatosporales</taxon>
        <taxon>Streptomycetaceae</taxon>
        <taxon>Allostreptomyces</taxon>
    </lineage>
</organism>
<sequence>MPHGSTEAGPRAAGAAGDGAGWYDQPEVAEMAALLDTLADRYRSMSEGRLRARTPSGPSRARAGLELARALALAAQGLEFVAAAPAPQAPASPAEAPPQGWRIMPEAGVFSVGDQLAVAAHDLLAALPAVAPDTLVPGPESEDAERTARRQRTARRLVADCLAAARELERLSR</sequence>
<evidence type="ECO:0000313" key="2">
    <source>
        <dbReference type="EMBL" id="NYI06041.1"/>
    </source>
</evidence>
<feature type="region of interest" description="Disordered" evidence="1">
    <location>
        <begin position="1"/>
        <end position="20"/>
    </location>
</feature>
<protein>
    <submittedName>
        <fullName evidence="2">Uncharacterized protein</fullName>
    </submittedName>
</protein>
<dbReference type="EMBL" id="JACBZD010000001">
    <property type="protein sequence ID" value="NYI06041.1"/>
    <property type="molecule type" value="Genomic_DNA"/>
</dbReference>
<proteinExistence type="predicted"/>
<gene>
    <name evidence="2" type="ORF">FHU37_002984</name>
</gene>
<accession>A0A853A5S5</accession>
<dbReference type="RefSeq" id="WP_179814677.1">
    <property type="nucleotide sequence ID" value="NZ_JACBZD010000001.1"/>
</dbReference>
<feature type="region of interest" description="Disordered" evidence="1">
    <location>
        <begin position="134"/>
        <end position="153"/>
    </location>
</feature>